<evidence type="ECO:0000313" key="2">
    <source>
        <dbReference type="EMBL" id="MBA8914650.1"/>
    </source>
</evidence>
<organism evidence="2 3">
    <name type="scientific">Methylorubrum thiocyanatum</name>
    <dbReference type="NCBI Taxonomy" id="47958"/>
    <lineage>
        <taxon>Bacteria</taxon>
        <taxon>Pseudomonadati</taxon>
        <taxon>Pseudomonadota</taxon>
        <taxon>Alphaproteobacteria</taxon>
        <taxon>Hyphomicrobiales</taxon>
        <taxon>Methylobacteriaceae</taxon>
        <taxon>Methylorubrum</taxon>
    </lineage>
</organism>
<dbReference type="RefSeq" id="WP_182555915.1">
    <property type="nucleotide sequence ID" value="NZ_BPRF01000017.1"/>
</dbReference>
<feature type="domain" description="HEPN AbiU2-like" evidence="1">
    <location>
        <begin position="62"/>
        <end position="194"/>
    </location>
</feature>
<gene>
    <name evidence="2" type="ORF">HNR51_003743</name>
</gene>
<keyword evidence="3" id="KW-1185">Reference proteome</keyword>
<comment type="caution">
    <text evidence="2">The sequence shown here is derived from an EMBL/GenBank/DDBJ whole genome shotgun (WGS) entry which is preliminary data.</text>
</comment>
<evidence type="ECO:0000313" key="3">
    <source>
        <dbReference type="Proteomes" id="UP000543554"/>
    </source>
</evidence>
<reference evidence="2 3" key="1">
    <citation type="submission" date="2020-08" db="EMBL/GenBank/DDBJ databases">
        <title>Genomic Encyclopedia of Type Strains, Phase IV (KMG-IV): sequencing the most valuable type-strain genomes for metagenomic binning, comparative biology and taxonomic classification.</title>
        <authorList>
            <person name="Goeker M."/>
        </authorList>
    </citation>
    <scope>NUCLEOTIDE SEQUENCE [LARGE SCALE GENOMIC DNA]</scope>
    <source>
        <strain evidence="2 3">DSM 11490</strain>
    </source>
</reference>
<accession>A0AA40S570</accession>
<dbReference type="InterPro" id="IPR040704">
    <property type="entry name" value="HEPN_AbiU2"/>
</dbReference>
<dbReference type="EMBL" id="JACJIB010000006">
    <property type="protein sequence ID" value="MBA8914650.1"/>
    <property type="molecule type" value="Genomic_DNA"/>
</dbReference>
<evidence type="ECO:0000259" key="1">
    <source>
        <dbReference type="Pfam" id="PF18734"/>
    </source>
</evidence>
<proteinExistence type="predicted"/>
<dbReference type="Pfam" id="PF18734">
    <property type="entry name" value="HEPN_AbiU2"/>
    <property type="match status" value="1"/>
</dbReference>
<protein>
    <recommendedName>
        <fullName evidence="1">HEPN AbiU2-like domain-containing protein</fullName>
    </recommendedName>
</protein>
<name>A0AA40S570_9HYPH</name>
<sequence length="233" mass="26662">MKRLPCWASHFRNLDGKQAMDVEYFVKASAKLSRQVRNDLKLHIYLYESFNQIEILDDNDRPLRYGAIIHTIRLGLQCSLILQLSNHLSKADAKSVKIEKLLNFAASNLVRIPWKTPPQKGWLNEQNAKIERIAPTISKLKTIRNEYFAHVDAQHLLDPDKSLEHVIPTMKELFDIYTTIESILGSIDKHLSGLSQVRYDSWFDSECKEFTGKLLANVVGGTGVKKARIMGSR</sequence>
<dbReference type="AlphaFoldDB" id="A0AA40S570"/>
<dbReference type="Proteomes" id="UP000543554">
    <property type="component" value="Unassembled WGS sequence"/>
</dbReference>